<name>A0A644WJ85_9ZZZZ</name>
<dbReference type="Pfam" id="PF07693">
    <property type="entry name" value="KAP_NTPase"/>
    <property type="match status" value="1"/>
</dbReference>
<feature type="transmembrane region" description="Helical" evidence="1">
    <location>
        <begin position="148"/>
        <end position="172"/>
    </location>
</feature>
<sequence>MLCGIIKNKTRLTRKSQTHNMENKLAYKFLQNIPIGEDLFEGKSQEKIACVISENIGEGDFQIIGIDGGWGTGKSNLVKIVENKLPKEQYQFFIYDVWGHQGDDQRKAILVELTDFIKEKTLVKDIKKWDVKLTKLLAKEREITTQNYPYLSVGFIFSLLSIIYIPTVNVFKNSISNYFEIEKIFWKLLLVMFPIVIVFGIYIWNIIKFWIEKKGFCKSFKLSAQETFQVYTNKQTQETKTETISENEPTVRDFRDWMKEIDTDLKDNKKKLVIVFDNFDRLPKQHIQNIWSSIHIFFSEDKYNNIKVIIPFDRAHIKNSFSELNGTFKPEESQSVDFANDYINKTFDIVFRISPPIMSAWKDFFKKCWKQTFTNMEDENEYIRVEQIYEAHAIQITPREIIAFINEVVSIKLIHTDIPERYISLFVINKDEILKDPLTAITKAEFLKSLDYLYKDKDDFQKYITALAYQIAPENALEVIYKKQLKDSLTNNDNEKFKDISKTNVFSRIISPVFSEFENFYKPILTLNTLDENANISDRAKQLLWDDIYLRFHLDGRDTIETFQSEKILLTKISAIHRKEFIKKLINIIYNNTNTFDSIKYANVIDELDSICTDNSFDIDVFEFIIEKSIQPKDFLQFVKENEDSFVNYKIITDVDGLDKYLSEFDIASIESLEYLKHLSTDYSFELFEKSLKDKIESNKTDTVNLSILFKILKIISSDNPKLNTLIDDRTLYSLSTQLDQNQDFYFDLLAMIISRGSNFPSNYANALTPTFAKNDDNLVSKVSERIHFYIDYSDLLIQSIKYSNELTKSVVRNITENQYQDQRTNTLELIKHFESICIVIELDPQKFISNLDRWGTPTFSKTLIKSIPLYYFEEAAKSDTRLGKETVQYIQNLFDKNTKDDWKEVFANLTGDFYKLTKIVKFHSWNSFALDALKDTLLLRIQNNDTSNEIELTNLIRNFEMSEVDLSNTFKNIRDEFILHRNISIQFFSIFGNWLFKYASLNEKAGDVIRTILIPSLLDDEECLSIIVNDKESIKSIMTNCSPNELSDFKDALRDRFENTRVKDLANFLGVRERKRKDDDK</sequence>
<keyword evidence="1" id="KW-0812">Transmembrane</keyword>
<evidence type="ECO:0000259" key="2">
    <source>
        <dbReference type="Pfam" id="PF07693"/>
    </source>
</evidence>
<evidence type="ECO:0000256" key="1">
    <source>
        <dbReference type="SAM" id="Phobius"/>
    </source>
</evidence>
<feature type="domain" description="KAP NTPase" evidence="2">
    <location>
        <begin position="62"/>
        <end position="411"/>
    </location>
</feature>
<accession>A0A644WJ85</accession>
<evidence type="ECO:0000313" key="3">
    <source>
        <dbReference type="EMBL" id="MPM03548.1"/>
    </source>
</evidence>
<organism evidence="3">
    <name type="scientific">bioreactor metagenome</name>
    <dbReference type="NCBI Taxonomy" id="1076179"/>
    <lineage>
        <taxon>unclassified sequences</taxon>
        <taxon>metagenomes</taxon>
        <taxon>ecological metagenomes</taxon>
    </lineage>
</organism>
<protein>
    <recommendedName>
        <fullName evidence="2">KAP NTPase domain-containing protein</fullName>
    </recommendedName>
</protein>
<comment type="caution">
    <text evidence="3">The sequence shown here is derived from an EMBL/GenBank/DDBJ whole genome shotgun (WGS) entry which is preliminary data.</text>
</comment>
<dbReference type="InterPro" id="IPR011646">
    <property type="entry name" value="KAP_P-loop"/>
</dbReference>
<keyword evidence="1" id="KW-1133">Transmembrane helix</keyword>
<dbReference type="SUPFAM" id="SSF52540">
    <property type="entry name" value="P-loop containing nucleoside triphosphate hydrolases"/>
    <property type="match status" value="1"/>
</dbReference>
<feature type="transmembrane region" description="Helical" evidence="1">
    <location>
        <begin position="184"/>
        <end position="204"/>
    </location>
</feature>
<reference evidence="3" key="1">
    <citation type="submission" date="2019-08" db="EMBL/GenBank/DDBJ databases">
        <authorList>
            <person name="Kucharzyk K."/>
            <person name="Murdoch R.W."/>
            <person name="Higgins S."/>
            <person name="Loffler F."/>
        </authorList>
    </citation>
    <scope>NUCLEOTIDE SEQUENCE</scope>
</reference>
<keyword evidence="1" id="KW-0472">Membrane</keyword>
<proteinExistence type="predicted"/>
<dbReference type="EMBL" id="VSSQ01000963">
    <property type="protein sequence ID" value="MPM03548.1"/>
    <property type="molecule type" value="Genomic_DNA"/>
</dbReference>
<gene>
    <name evidence="3" type="ORF">SDC9_49815</name>
</gene>
<dbReference type="AlphaFoldDB" id="A0A644WJ85"/>
<dbReference type="InterPro" id="IPR027417">
    <property type="entry name" value="P-loop_NTPase"/>
</dbReference>